<evidence type="ECO:0000313" key="8">
    <source>
        <dbReference type="EMBL" id="CAB5016818.1"/>
    </source>
</evidence>
<dbReference type="Gene3D" id="3.40.50.2000">
    <property type="entry name" value="Glycogen Phosphorylase B"/>
    <property type="match status" value="2"/>
</dbReference>
<dbReference type="EMBL" id="CAFAAL010000011">
    <property type="protein sequence ID" value="CAB4794466.1"/>
    <property type="molecule type" value="Genomic_DNA"/>
</dbReference>
<evidence type="ECO:0000256" key="1">
    <source>
        <dbReference type="ARBA" id="ARBA00022679"/>
    </source>
</evidence>
<evidence type="ECO:0000313" key="3">
    <source>
        <dbReference type="EMBL" id="CAB4707825.1"/>
    </source>
</evidence>
<feature type="domain" description="Glycosyl transferase family 1" evidence="2">
    <location>
        <begin position="182"/>
        <end position="340"/>
    </location>
</feature>
<sequence>MIKVGVDTGPLHGPMTGVGRAVEGLVYQLRQHVDEVELTEYVLSFRAKLHANTRRLPFPAGITIKSWGQRDFPSVERHLPHVHILHGMNYVVPPTKLPRIVTVYDCWALLNPTQCSPVINHSMNALRRSIQTGAVIHASSYATSSTLHELFPQARIETIHLGAPPRRDVETSIRPTATTDFGNAPFIVAVGTIEKRKNYRRLIEAFAIGAQEIPELHLVIAGSAGDDSHELDQSLGLLPKEVGQRVHLIGRVSDENIAWLYQHATAMAYPSLDEGFGFPLLEAMSEQLPIVGSTRGSIPEVAGSAALLVDPLDVDALAAAITKVVADSGLRTQLQHAATEQYNKFSWAKTAQQLINLYTDLVK</sequence>
<dbReference type="CDD" id="cd03809">
    <property type="entry name" value="GT4_MtfB-like"/>
    <property type="match status" value="1"/>
</dbReference>
<dbReference type="EMBL" id="CAFBLJ010000008">
    <property type="protein sequence ID" value="CAB4857732.1"/>
    <property type="molecule type" value="Genomic_DNA"/>
</dbReference>
<reference evidence="8" key="1">
    <citation type="submission" date="2020-05" db="EMBL/GenBank/DDBJ databases">
        <authorList>
            <person name="Chiriac C."/>
            <person name="Salcher M."/>
            <person name="Ghai R."/>
            <person name="Kavagutti S V."/>
        </authorList>
    </citation>
    <scope>NUCLEOTIDE SEQUENCE</scope>
</reference>
<name>A0A6J7QGN8_9ZZZZ</name>
<organism evidence="8">
    <name type="scientific">freshwater metagenome</name>
    <dbReference type="NCBI Taxonomy" id="449393"/>
    <lineage>
        <taxon>unclassified sequences</taxon>
        <taxon>metagenomes</taxon>
        <taxon>ecological metagenomes</taxon>
    </lineage>
</organism>
<evidence type="ECO:0000313" key="4">
    <source>
        <dbReference type="EMBL" id="CAB4760494.1"/>
    </source>
</evidence>
<dbReference type="PANTHER" id="PTHR46401:SF2">
    <property type="entry name" value="GLYCOSYLTRANSFERASE WBBK-RELATED"/>
    <property type="match status" value="1"/>
</dbReference>
<dbReference type="SUPFAM" id="SSF53756">
    <property type="entry name" value="UDP-Glycosyltransferase/glycogen phosphorylase"/>
    <property type="match status" value="1"/>
</dbReference>
<dbReference type="AlphaFoldDB" id="A0A6J7QGN8"/>
<dbReference type="PANTHER" id="PTHR46401">
    <property type="entry name" value="GLYCOSYLTRANSFERASE WBBK-RELATED"/>
    <property type="match status" value="1"/>
</dbReference>
<gene>
    <name evidence="3" type="ORF">UFOPK2658_00203</name>
    <name evidence="4" type="ORF">UFOPK2880_00072</name>
    <name evidence="5" type="ORF">UFOPK3004_00260</name>
    <name evidence="6" type="ORF">UFOPK3304_00274</name>
    <name evidence="7" type="ORF">UFOPK3494_00103</name>
    <name evidence="8" type="ORF">UFOPK4134_00035</name>
</gene>
<dbReference type="EMBL" id="CAEZZP010000002">
    <property type="protein sequence ID" value="CAB4760494.1"/>
    <property type="molecule type" value="Genomic_DNA"/>
</dbReference>
<evidence type="ECO:0000313" key="6">
    <source>
        <dbReference type="EMBL" id="CAB4857732.1"/>
    </source>
</evidence>
<proteinExistence type="predicted"/>
<dbReference type="EMBL" id="CAEZYH010000004">
    <property type="protein sequence ID" value="CAB4707825.1"/>
    <property type="molecule type" value="Genomic_DNA"/>
</dbReference>
<keyword evidence="1" id="KW-0808">Transferase</keyword>
<dbReference type="EMBL" id="CAFBMF010000003">
    <property type="protein sequence ID" value="CAB4888089.1"/>
    <property type="molecule type" value="Genomic_DNA"/>
</dbReference>
<evidence type="ECO:0000313" key="5">
    <source>
        <dbReference type="EMBL" id="CAB4794466.1"/>
    </source>
</evidence>
<dbReference type="EMBL" id="CAFBPS010000001">
    <property type="protein sequence ID" value="CAB5016818.1"/>
    <property type="molecule type" value="Genomic_DNA"/>
</dbReference>
<dbReference type="GO" id="GO:0009103">
    <property type="term" value="P:lipopolysaccharide biosynthetic process"/>
    <property type="evidence" value="ECO:0007669"/>
    <property type="project" value="TreeGrafter"/>
</dbReference>
<evidence type="ECO:0000313" key="7">
    <source>
        <dbReference type="EMBL" id="CAB4888089.1"/>
    </source>
</evidence>
<dbReference type="GO" id="GO:0016757">
    <property type="term" value="F:glycosyltransferase activity"/>
    <property type="evidence" value="ECO:0007669"/>
    <property type="project" value="InterPro"/>
</dbReference>
<dbReference type="Pfam" id="PF00534">
    <property type="entry name" value="Glycos_transf_1"/>
    <property type="match status" value="1"/>
</dbReference>
<evidence type="ECO:0000259" key="2">
    <source>
        <dbReference type="Pfam" id="PF00534"/>
    </source>
</evidence>
<protein>
    <submittedName>
        <fullName evidence="8">Unannotated protein</fullName>
    </submittedName>
</protein>
<dbReference type="InterPro" id="IPR001296">
    <property type="entry name" value="Glyco_trans_1"/>
</dbReference>
<accession>A0A6J7QGN8</accession>